<name>A0A0M0K1T4_9EUKA</name>
<evidence type="ECO:0000313" key="1">
    <source>
        <dbReference type="EMBL" id="KOO32841.1"/>
    </source>
</evidence>
<proteinExistence type="predicted"/>
<dbReference type="Proteomes" id="UP000037460">
    <property type="component" value="Unassembled WGS sequence"/>
</dbReference>
<dbReference type="AlphaFoldDB" id="A0A0M0K1T4"/>
<reference evidence="2" key="1">
    <citation type="journal article" date="2015" name="PLoS Genet.">
        <title>Genome Sequence and Transcriptome Analyses of Chrysochromulina tobin: Metabolic Tools for Enhanced Algal Fitness in the Prominent Order Prymnesiales (Haptophyceae).</title>
        <authorList>
            <person name="Hovde B.T."/>
            <person name="Deodato C.R."/>
            <person name="Hunsperger H.M."/>
            <person name="Ryken S.A."/>
            <person name="Yost W."/>
            <person name="Jha R.K."/>
            <person name="Patterson J."/>
            <person name="Monnat R.J. Jr."/>
            <person name="Barlow S.B."/>
            <person name="Starkenburg S.R."/>
            <person name="Cattolico R.A."/>
        </authorList>
    </citation>
    <scope>NUCLEOTIDE SEQUENCE</scope>
    <source>
        <strain evidence="2">CCMP291</strain>
    </source>
</reference>
<sequence length="1226" mass="137049">MLAAAGALGSAAAVPPPPARFTALSAAPRALPSPDPLRFSSRLGAGFGGGVGDGLEASAAAILDAALASAHNSNGGRSSALVTKAGAVWEVPPALADAGIAAISDDFQSLMQPHQQRVAMRRWQQRAEQRLADLELRKAARALGSRLVRARTLRRWSALRLAKQQTEIRELHQVAEWHLHTLLGAGAMPGAMPGGRRDPVTATKRLVNRWAHSLLTKAITAWREWTKEERIDYISPELLERAGAFHTRMAFRHAWLLWDASYATHLAQLRVGTRWRSSHTAAAWVVWREWVVYRRAVEGLFHDGRMLPGADLLKRWRRKRGEMSHRRRAAEHTWARTRARWLRVGMQSIKDAYIENAGTGAISRAALSFQQKGPRMRATFHTWKERTRHAIGFLAPMRAAVGRWHRQVLAFSFDRLAALASNSQVMRRTLGALGNRRLFGAFSAWVELWRSACEDGAKMRSAIGRMAHTGTAYAFFALKGNCERCRRNKRLKRTANEAAAPAKRMRRVLDLWTGRGRLRRGGLRVAQIFANGQISRAWRQWRGFASQRAAAQATALRFLNRELFTSFETWRSTLAALAEGLAALRVCVTAMMRRKLVRGWRAWLETAVEGREAQAISRKVAGKFKNRAASAAWESWRECVRERLARRGAAASLVNVAAKWALLQWHGTVSEHLEQLVTMRGAIERIRKQGKSRGFERWREHTDEALEKATAVHAFACKAAQLFRHAKLAAALRTWQSAAREASVAFGMLNTAAESLQPLRAPLTQWKETYLEQVRFRSGALKAFGKWAGGLRGRWVEWMAFREAVKMEKMRMQTCGRLWRNKEVAALTHAFETLSTYATDMAKLQRAVHLLKGSKLLKCFRIWRVDTKRVRAGNMLKNSAVHSRLGRGFVTLYKAYKASLVRYQQGRWLTAKAHVLKAKMFEALGAWKHLLVERAAAAEQREVAEAAHVLGALRCLSRRAANRLNGEVRATRADGLWRLMALRRPLARMLALGAPGGEWQLRTVAYAAAVQNTSRKAYATWQLHNYRVLCVRTAKHHLACVTLRKHLRALGVVAAEAARKRTAHRRMVQQRVERRLLSMIFGAWRRGARLKILSFPSHLLHVAQAWGAGPEHWRLIELREAERRSAHSMAHHAAAMEQARLDAQRLRLELAALSNASALSNAVATRAAAALQRAATSSGSAVGAPAANLLDQLGGLRAGSYLDGITAWASESIEDVRLAHPQGGAQ</sequence>
<protein>
    <recommendedName>
        <fullName evidence="3">Sfi1 spindle body domain-containing protein</fullName>
    </recommendedName>
</protein>
<organism evidence="1 2">
    <name type="scientific">Chrysochromulina tobinii</name>
    <dbReference type="NCBI Taxonomy" id="1460289"/>
    <lineage>
        <taxon>Eukaryota</taxon>
        <taxon>Haptista</taxon>
        <taxon>Haptophyta</taxon>
        <taxon>Prymnesiophyceae</taxon>
        <taxon>Prymnesiales</taxon>
        <taxon>Chrysochromulinaceae</taxon>
        <taxon>Chrysochromulina</taxon>
    </lineage>
</organism>
<accession>A0A0M0K1T4</accession>
<dbReference type="EMBL" id="JWZX01001672">
    <property type="protein sequence ID" value="KOO32841.1"/>
    <property type="molecule type" value="Genomic_DNA"/>
</dbReference>
<gene>
    <name evidence="1" type="ORF">Ctob_014450</name>
</gene>
<keyword evidence="2" id="KW-1185">Reference proteome</keyword>
<evidence type="ECO:0008006" key="3">
    <source>
        <dbReference type="Google" id="ProtNLM"/>
    </source>
</evidence>
<evidence type="ECO:0000313" key="2">
    <source>
        <dbReference type="Proteomes" id="UP000037460"/>
    </source>
</evidence>
<comment type="caution">
    <text evidence="1">The sequence shown here is derived from an EMBL/GenBank/DDBJ whole genome shotgun (WGS) entry which is preliminary data.</text>
</comment>